<dbReference type="Gene3D" id="3.30.70.270">
    <property type="match status" value="1"/>
</dbReference>
<comment type="caution">
    <text evidence="2">The sequence shown here is derived from an EMBL/GenBank/DDBJ whole genome shotgun (WGS) entry which is preliminary data.</text>
</comment>
<accession>A0ABQ4YZZ0</accession>
<name>A0ABQ4YZZ0_9ASTR</name>
<gene>
    <name evidence="2" type="ORF">Tco_0749984</name>
</gene>
<reference evidence="2" key="2">
    <citation type="submission" date="2022-01" db="EMBL/GenBank/DDBJ databases">
        <authorList>
            <person name="Yamashiro T."/>
            <person name="Shiraishi A."/>
            <person name="Satake H."/>
            <person name="Nakayama K."/>
        </authorList>
    </citation>
    <scope>NUCLEOTIDE SEQUENCE</scope>
</reference>
<dbReference type="Proteomes" id="UP001151760">
    <property type="component" value="Unassembled WGS sequence"/>
</dbReference>
<protein>
    <recommendedName>
        <fullName evidence="1">Reverse transcriptase/retrotransposon-derived protein RNase H-like domain-containing protein</fullName>
    </recommendedName>
</protein>
<reference evidence="2" key="1">
    <citation type="journal article" date="2022" name="Int. J. Mol. Sci.">
        <title>Draft Genome of Tanacetum Coccineum: Genomic Comparison of Closely Related Tanacetum-Family Plants.</title>
        <authorList>
            <person name="Yamashiro T."/>
            <person name="Shiraishi A."/>
            <person name="Nakayama K."/>
            <person name="Satake H."/>
        </authorList>
    </citation>
    <scope>NUCLEOTIDE SEQUENCE</scope>
</reference>
<dbReference type="Pfam" id="PF17919">
    <property type="entry name" value="RT_RNaseH_2"/>
    <property type="match status" value="1"/>
</dbReference>
<dbReference type="EMBL" id="BQNB010010900">
    <property type="protein sequence ID" value="GJS83443.1"/>
    <property type="molecule type" value="Genomic_DNA"/>
</dbReference>
<keyword evidence="3" id="KW-1185">Reference proteome</keyword>
<organism evidence="2 3">
    <name type="scientific">Tanacetum coccineum</name>
    <dbReference type="NCBI Taxonomy" id="301880"/>
    <lineage>
        <taxon>Eukaryota</taxon>
        <taxon>Viridiplantae</taxon>
        <taxon>Streptophyta</taxon>
        <taxon>Embryophyta</taxon>
        <taxon>Tracheophyta</taxon>
        <taxon>Spermatophyta</taxon>
        <taxon>Magnoliopsida</taxon>
        <taxon>eudicotyledons</taxon>
        <taxon>Gunneridae</taxon>
        <taxon>Pentapetalae</taxon>
        <taxon>asterids</taxon>
        <taxon>campanulids</taxon>
        <taxon>Asterales</taxon>
        <taxon>Asteraceae</taxon>
        <taxon>Asteroideae</taxon>
        <taxon>Anthemideae</taxon>
        <taxon>Anthemidinae</taxon>
        <taxon>Tanacetum</taxon>
    </lineage>
</organism>
<dbReference type="PANTHER" id="PTHR33064:SF37">
    <property type="entry name" value="RIBONUCLEASE H"/>
    <property type="match status" value="1"/>
</dbReference>
<dbReference type="InterPro" id="IPR043128">
    <property type="entry name" value="Rev_trsase/Diguanyl_cyclase"/>
</dbReference>
<evidence type="ECO:0000259" key="1">
    <source>
        <dbReference type="Pfam" id="PF17919"/>
    </source>
</evidence>
<dbReference type="InterPro" id="IPR051320">
    <property type="entry name" value="Viral_Replic_Matur_Polypro"/>
</dbReference>
<dbReference type="SUPFAM" id="SSF56672">
    <property type="entry name" value="DNA/RNA polymerases"/>
    <property type="match status" value="1"/>
</dbReference>
<dbReference type="PANTHER" id="PTHR33064">
    <property type="entry name" value="POL PROTEIN"/>
    <property type="match status" value="1"/>
</dbReference>
<feature type="domain" description="Reverse transcriptase/retrotransposon-derived protein RNase H-like" evidence="1">
    <location>
        <begin position="13"/>
        <end position="54"/>
    </location>
</feature>
<dbReference type="InterPro" id="IPR041577">
    <property type="entry name" value="RT_RNaseH_2"/>
</dbReference>
<dbReference type="InterPro" id="IPR043502">
    <property type="entry name" value="DNA/RNA_pol_sf"/>
</dbReference>
<proteinExistence type="predicted"/>
<sequence length="281" mass="31919">MTKLTQKSVKFNWGEKEETAFQTLKQKLCSAPILALPEGSENFVVYCDASHTDWSQCWKSCGVRSQDVETLPLRYETCGEFTLPPREGKLVAGCLSRKSNLKHYELSHGMIYDNGLEPPYTIFELAQLRREKEENYGTGIFAGHIKSWNHGEGHNGEKLNQEQYLKRVGDETEGGGKGGGSAVLYRREVVVVRQAEKIDRKSSIDLQASRERAKVSMHIRGRRVGARFVANGESENPSLIGLCDLVKIRRQGERCISTRIDQRELMAVFHELAFDVWRDRP</sequence>
<evidence type="ECO:0000313" key="2">
    <source>
        <dbReference type="EMBL" id="GJS83443.1"/>
    </source>
</evidence>
<evidence type="ECO:0000313" key="3">
    <source>
        <dbReference type="Proteomes" id="UP001151760"/>
    </source>
</evidence>